<dbReference type="EMBL" id="BAND01000088">
    <property type="protein sequence ID" value="GAJ29956.1"/>
    <property type="molecule type" value="Genomic_DNA"/>
</dbReference>
<accession>A0A023D829</accession>
<reference evidence="2" key="1">
    <citation type="journal article" date="2014" name="FEMS Microbiol. Lett.">
        <title>Draft Genomic DNA Sequence of the Facultatively Methylotrophic Bacterium Acidomonas methanolica type strain MB58.</title>
        <authorList>
            <person name="Higashiura N."/>
            <person name="Hadano H."/>
            <person name="Hirakawa H."/>
            <person name="Matsutani M."/>
            <person name="Takabe S."/>
            <person name="Matsushita K."/>
            <person name="Azuma Y."/>
        </authorList>
    </citation>
    <scope>NUCLEOTIDE SEQUENCE [LARGE SCALE GENOMIC DNA]</scope>
    <source>
        <strain evidence="2">MB58</strain>
    </source>
</reference>
<evidence type="ECO:0000313" key="2">
    <source>
        <dbReference type="Proteomes" id="UP000019760"/>
    </source>
</evidence>
<sequence length="158" mass="17662">MEPTPERLARDGFRRVGATHRVLGTVQVLREAGDIGDEEVAAAERWSREYVFASLGVVDRPAAPRPDALKGDVHSWMLNRGKCAARLSRIRETLGLAAHVRLEMMLGREMSFSAMARCLYPDLSEARARMKVSAQSAFLLEMLAHFYGMQKKEAGMKN</sequence>
<proteinExistence type="predicted"/>
<comment type="caution">
    <text evidence="1">The sequence shown here is derived from an EMBL/GenBank/DDBJ whole genome shotgun (WGS) entry which is preliminary data.</text>
</comment>
<organism evidence="1 2">
    <name type="scientific">Acidomonas methanolica NBRC 104435</name>
    <dbReference type="NCBI Taxonomy" id="1231351"/>
    <lineage>
        <taxon>Bacteria</taxon>
        <taxon>Pseudomonadati</taxon>
        <taxon>Pseudomonadota</taxon>
        <taxon>Alphaproteobacteria</taxon>
        <taxon>Acetobacterales</taxon>
        <taxon>Acetobacteraceae</taxon>
        <taxon>Acidomonas</taxon>
    </lineage>
</organism>
<name>A0A023D829_ACIMT</name>
<dbReference type="OrthoDB" id="7280667at2"/>
<protein>
    <submittedName>
        <fullName evidence="1">Uncharacterized protein</fullName>
    </submittedName>
</protein>
<keyword evidence="2" id="KW-1185">Reference proteome</keyword>
<reference evidence="1 2" key="2">
    <citation type="journal article" date="2014" name="FEMS Microbiol. Lett.">
        <title>Draft genomic DNA sequence of the facultatively methylotrophic bacterium Acidomonas methanolica type strain MB58.</title>
        <authorList>
            <person name="Higashiura N."/>
            <person name="Hadano H."/>
            <person name="Hirakawa H."/>
            <person name="Matsutani M."/>
            <person name="Takabe S."/>
            <person name="Matsushita K."/>
            <person name="Azuma Y."/>
        </authorList>
    </citation>
    <scope>NUCLEOTIDE SEQUENCE [LARGE SCALE GENOMIC DNA]</scope>
    <source>
        <strain evidence="1 2">MB58</strain>
    </source>
</reference>
<dbReference type="AlphaFoldDB" id="A0A023D829"/>
<gene>
    <name evidence="1" type="ORF">Amme_088_004</name>
</gene>
<evidence type="ECO:0000313" key="1">
    <source>
        <dbReference type="EMBL" id="GAJ29956.1"/>
    </source>
</evidence>
<dbReference type="Proteomes" id="UP000019760">
    <property type="component" value="Unassembled WGS sequence"/>
</dbReference>